<keyword evidence="4" id="KW-0443">Lipid metabolism</keyword>
<evidence type="ECO:0000256" key="1">
    <source>
        <dbReference type="ARBA" id="ARBA00022475"/>
    </source>
</evidence>
<organism evidence="12 13">
    <name type="scientific">Adhaeretor mobilis</name>
    <dbReference type="NCBI Taxonomy" id="1930276"/>
    <lineage>
        <taxon>Bacteria</taxon>
        <taxon>Pseudomonadati</taxon>
        <taxon>Planctomycetota</taxon>
        <taxon>Planctomycetia</taxon>
        <taxon>Pirellulales</taxon>
        <taxon>Lacipirellulaceae</taxon>
        <taxon>Adhaeretor</taxon>
    </lineage>
</organism>
<keyword evidence="8" id="KW-0456">Lyase</keyword>
<dbReference type="Pfam" id="PF02666">
    <property type="entry name" value="PS_Dcarbxylase"/>
    <property type="match status" value="1"/>
</dbReference>
<dbReference type="KEGG" id="amob:HG15A2_32090"/>
<dbReference type="GO" id="GO:0008654">
    <property type="term" value="P:phospholipid biosynthetic process"/>
    <property type="evidence" value="ECO:0007669"/>
    <property type="project" value="UniProtKB-KW"/>
</dbReference>
<dbReference type="InterPro" id="IPR033175">
    <property type="entry name" value="PSD-A"/>
</dbReference>
<evidence type="ECO:0000256" key="2">
    <source>
        <dbReference type="ARBA" id="ARBA00022516"/>
    </source>
</evidence>
<proteinExistence type="predicted"/>
<keyword evidence="13" id="KW-1185">Reference proteome</keyword>
<dbReference type="OrthoDB" id="9790893at2"/>
<evidence type="ECO:0000256" key="9">
    <source>
        <dbReference type="ARBA" id="ARBA00023264"/>
    </source>
</evidence>
<evidence type="ECO:0000256" key="11">
    <source>
        <dbReference type="SAM" id="Phobius"/>
    </source>
</evidence>
<dbReference type="Proteomes" id="UP000319852">
    <property type="component" value="Chromosome"/>
</dbReference>
<keyword evidence="2" id="KW-0444">Lipid biosynthesis</keyword>
<evidence type="ECO:0000256" key="7">
    <source>
        <dbReference type="ARBA" id="ARBA00023209"/>
    </source>
</evidence>
<keyword evidence="3" id="KW-0210">Decarboxylase</keyword>
<keyword evidence="10" id="KW-0670">Pyruvate</keyword>
<evidence type="ECO:0000256" key="3">
    <source>
        <dbReference type="ARBA" id="ARBA00022793"/>
    </source>
</evidence>
<dbReference type="InterPro" id="IPR003817">
    <property type="entry name" value="PS_Dcarbxylase"/>
</dbReference>
<reference evidence="12 13" key="1">
    <citation type="submission" date="2019-02" db="EMBL/GenBank/DDBJ databases">
        <title>Deep-cultivation of Planctomycetes and their phenomic and genomic characterization uncovers novel biology.</title>
        <authorList>
            <person name="Wiegand S."/>
            <person name="Jogler M."/>
            <person name="Boedeker C."/>
            <person name="Pinto D."/>
            <person name="Vollmers J."/>
            <person name="Rivas-Marin E."/>
            <person name="Kohn T."/>
            <person name="Peeters S.H."/>
            <person name="Heuer A."/>
            <person name="Rast P."/>
            <person name="Oberbeckmann S."/>
            <person name="Bunk B."/>
            <person name="Jeske O."/>
            <person name="Meyerdierks A."/>
            <person name="Storesund J.E."/>
            <person name="Kallscheuer N."/>
            <person name="Luecker S."/>
            <person name="Lage O.M."/>
            <person name="Pohl T."/>
            <person name="Merkel B.J."/>
            <person name="Hornburger P."/>
            <person name="Mueller R.-W."/>
            <person name="Bruemmer F."/>
            <person name="Labrenz M."/>
            <person name="Spormann A.M."/>
            <person name="Op den Camp H."/>
            <person name="Overmann J."/>
            <person name="Amann R."/>
            <person name="Jetten M.S.M."/>
            <person name="Mascher T."/>
            <person name="Medema M.H."/>
            <person name="Devos D.P."/>
            <person name="Kaster A.-K."/>
            <person name="Ovreas L."/>
            <person name="Rohde M."/>
            <person name="Galperin M.Y."/>
            <person name="Jogler C."/>
        </authorList>
    </citation>
    <scope>NUCLEOTIDE SEQUENCE [LARGE SCALE GENOMIC DNA]</scope>
    <source>
        <strain evidence="12 13">HG15A2</strain>
    </source>
</reference>
<keyword evidence="5 11" id="KW-0472">Membrane</keyword>
<dbReference type="PANTHER" id="PTHR35809:SF1">
    <property type="entry name" value="ARCHAETIDYLSERINE DECARBOXYLASE PROENZYME-RELATED"/>
    <property type="match status" value="1"/>
</dbReference>
<keyword evidence="9" id="KW-1208">Phospholipid metabolism</keyword>
<evidence type="ECO:0000256" key="5">
    <source>
        <dbReference type="ARBA" id="ARBA00023136"/>
    </source>
</evidence>
<protein>
    <submittedName>
        <fullName evidence="12">Phosphatidylserine decarboxylase</fullName>
    </submittedName>
</protein>
<dbReference type="EMBL" id="CP036263">
    <property type="protein sequence ID" value="QDS99878.1"/>
    <property type="molecule type" value="Genomic_DNA"/>
</dbReference>
<accession>A0A517MYB7</accession>
<dbReference type="PANTHER" id="PTHR35809">
    <property type="entry name" value="ARCHAETIDYLSERINE DECARBOXYLASE PROENZYME-RELATED"/>
    <property type="match status" value="1"/>
</dbReference>
<dbReference type="GO" id="GO:0004609">
    <property type="term" value="F:phosphatidylserine decarboxylase activity"/>
    <property type="evidence" value="ECO:0007669"/>
    <property type="project" value="InterPro"/>
</dbReference>
<evidence type="ECO:0000256" key="4">
    <source>
        <dbReference type="ARBA" id="ARBA00023098"/>
    </source>
</evidence>
<gene>
    <name evidence="12" type="ORF">HG15A2_32090</name>
</gene>
<keyword evidence="11" id="KW-1133">Transmembrane helix</keyword>
<keyword evidence="11" id="KW-0812">Transmembrane</keyword>
<evidence type="ECO:0000313" key="12">
    <source>
        <dbReference type="EMBL" id="QDS99878.1"/>
    </source>
</evidence>
<evidence type="ECO:0000313" key="13">
    <source>
        <dbReference type="Proteomes" id="UP000319852"/>
    </source>
</evidence>
<keyword evidence="6" id="KW-0865">Zymogen</keyword>
<keyword evidence="7" id="KW-0594">Phospholipid biosynthesis</keyword>
<name>A0A517MYB7_9BACT</name>
<evidence type="ECO:0000256" key="10">
    <source>
        <dbReference type="ARBA" id="ARBA00023317"/>
    </source>
</evidence>
<evidence type="ECO:0000256" key="6">
    <source>
        <dbReference type="ARBA" id="ARBA00023145"/>
    </source>
</evidence>
<sequence>MVCLAPLGSTLRFHLDLRSQLDVNKLPDNIKSVQPGGGKCYSIELAWGRLRRWYLKLFCKSYVDKMAALRLGDTEGAPHEILDPRDLKYCCNLCTAHWKPEDDPFRSREDIPFARWGLAELQLMGWPLFWLTVATCFLPGWWKCLAVVPGIILCLIVYFFRDPHREVPDDTDAIVSPADGTIAEITELDHYDFLDGPALRIGIFLSIFNVHINRSPRDAKVVDLNYKPGEFLNAMNPESAIRNEFMWIGFQDDLRPAVRFAVRQISGLIARRIVCALKPGQSVQRGEKFGMIKLGSRTEIVLPRDAVKAEVEIGQKIQAGSTIIARFVD</sequence>
<feature type="transmembrane region" description="Helical" evidence="11">
    <location>
        <begin position="140"/>
        <end position="160"/>
    </location>
</feature>
<dbReference type="AlphaFoldDB" id="A0A517MYB7"/>
<evidence type="ECO:0000256" key="8">
    <source>
        <dbReference type="ARBA" id="ARBA00023239"/>
    </source>
</evidence>
<keyword evidence="1" id="KW-1003">Cell membrane</keyword>